<organism evidence="1 2">
    <name type="scientific">Batillaria attramentaria</name>
    <dbReference type="NCBI Taxonomy" id="370345"/>
    <lineage>
        <taxon>Eukaryota</taxon>
        <taxon>Metazoa</taxon>
        <taxon>Spiralia</taxon>
        <taxon>Lophotrochozoa</taxon>
        <taxon>Mollusca</taxon>
        <taxon>Gastropoda</taxon>
        <taxon>Caenogastropoda</taxon>
        <taxon>Sorbeoconcha</taxon>
        <taxon>Cerithioidea</taxon>
        <taxon>Batillariidae</taxon>
        <taxon>Batillaria</taxon>
    </lineage>
</organism>
<proteinExistence type="predicted"/>
<sequence length="76" mass="8063">MGEWFGQVDLKVIGRCVGSEHEGTQQGRADVSVQNARPPKHGVTAWVLCGGEVRCRSPAHTSLSASSSDEATILDV</sequence>
<accession>A0ABD0LZ07</accession>
<gene>
    <name evidence="1" type="ORF">BaRGS_00004316</name>
</gene>
<reference evidence="1 2" key="1">
    <citation type="journal article" date="2023" name="Sci. Data">
        <title>Genome assembly of the Korean intertidal mud-creeper Batillaria attramentaria.</title>
        <authorList>
            <person name="Patra A.K."/>
            <person name="Ho P.T."/>
            <person name="Jun S."/>
            <person name="Lee S.J."/>
            <person name="Kim Y."/>
            <person name="Won Y.J."/>
        </authorList>
    </citation>
    <scope>NUCLEOTIDE SEQUENCE [LARGE SCALE GENOMIC DNA]</scope>
    <source>
        <strain evidence="1">Wonlab-2016</strain>
    </source>
</reference>
<dbReference type="AlphaFoldDB" id="A0ABD0LZ07"/>
<dbReference type="Proteomes" id="UP001519460">
    <property type="component" value="Unassembled WGS sequence"/>
</dbReference>
<keyword evidence="2" id="KW-1185">Reference proteome</keyword>
<evidence type="ECO:0000313" key="1">
    <source>
        <dbReference type="EMBL" id="KAK7504450.1"/>
    </source>
</evidence>
<name>A0ABD0LZ07_9CAEN</name>
<comment type="caution">
    <text evidence="1">The sequence shown here is derived from an EMBL/GenBank/DDBJ whole genome shotgun (WGS) entry which is preliminary data.</text>
</comment>
<evidence type="ECO:0000313" key="2">
    <source>
        <dbReference type="Proteomes" id="UP001519460"/>
    </source>
</evidence>
<protein>
    <submittedName>
        <fullName evidence="1">Uncharacterized protein</fullName>
    </submittedName>
</protein>
<dbReference type="EMBL" id="JACVVK020000015">
    <property type="protein sequence ID" value="KAK7504450.1"/>
    <property type="molecule type" value="Genomic_DNA"/>
</dbReference>